<comment type="caution">
    <text evidence="2">The sequence shown here is derived from an EMBL/GenBank/DDBJ whole genome shotgun (WGS) entry which is preliminary data.</text>
</comment>
<dbReference type="Proteomes" id="UP001221757">
    <property type="component" value="Unassembled WGS sequence"/>
</dbReference>
<evidence type="ECO:0000256" key="1">
    <source>
        <dbReference type="SAM" id="MobiDB-lite"/>
    </source>
</evidence>
<keyword evidence="3" id="KW-1185">Reference proteome</keyword>
<feature type="region of interest" description="Disordered" evidence="1">
    <location>
        <begin position="66"/>
        <end position="88"/>
    </location>
</feature>
<organism evidence="2 3">
    <name type="scientific">Mycena rosella</name>
    <name type="common">Pink bonnet</name>
    <name type="synonym">Agaricus rosellus</name>
    <dbReference type="NCBI Taxonomy" id="1033263"/>
    <lineage>
        <taxon>Eukaryota</taxon>
        <taxon>Fungi</taxon>
        <taxon>Dikarya</taxon>
        <taxon>Basidiomycota</taxon>
        <taxon>Agaricomycotina</taxon>
        <taxon>Agaricomycetes</taxon>
        <taxon>Agaricomycetidae</taxon>
        <taxon>Agaricales</taxon>
        <taxon>Marasmiineae</taxon>
        <taxon>Mycenaceae</taxon>
        <taxon>Mycena</taxon>
    </lineage>
</organism>
<dbReference type="AlphaFoldDB" id="A0AAD7GGQ7"/>
<reference evidence="2" key="1">
    <citation type="submission" date="2023-03" db="EMBL/GenBank/DDBJ databases">
        <title>Massive genome expansion in bonnet fungi (Mycena s.s.) driven by repeated elements and novel gene families across ecological guilds.</title>
        <authorList>
            <consortium name="Lawrence Berkeley National Laboratory"/>
            <person name="Harder C.B."/>
            <person name="Miyauchi S."/>
            <person name="Viragh M."/>
            <person name="Kuo A."/>
            <person name="Thoen E."/>
            <person name="Andreopoulos B."/>
            <person name="Lu D."/>
            <person name="Skrede I."/>
            <person name="Drula E."/>
            <person name="Henrissat B."/>
            <person name="Morin E."/>
            <person name="Kohler A."/>
            <person name="Barry K."/>
            <person name="LaButti K."/>
            <person name="Morin E."/>
            <person name="Salamov A."/>
            <person name="Lipzen A."/>
            <person name="Mereny Z."/>
            <person name="Hegedus B."/>
            <person name="Baldrian P."/>
            <person name="Stursova M."/>
            <person name="Weitz H."/>
            <person name="Taylor A."/>
            <person name="Grigoriev I.V."/>
            <person name="Nagy L.G."/>
            <person name="Martin F."/>
            <person name="Kauserud H."/>
        </authorList>
    </citation>
    <scope>NUCLEOTIDE SEQUENCE</scope>
    <source>
        <strain evidence="2">CBHHK067</strain>
    </source>
</reference>
<accession>A0AAD7GGQ7</accession>
<protein>
    <submittedName>
        <fullName evidence="2">Uncharacterized protein</fullName>
    </submittedName>
</protein>
<sequence>MRAPPRCTDDLAPVSPGDPIAHAEEEAAGFDIRDVPIPCPIRSGHVPPPCQPPRFRCTTGLQNVTQGSSKNFPLPPTPPANPWLPSRSQPQITLSAFKPAMCLPPSNPIICLPASVPFPAHASARFSPAPPTAPSSRLYLRRSRKPGCLLFLIKA</sequence>
<proteinExistence type="predicted"/>
<evidence type="ECO:0000313" key="2">
    <source>
        <dbReference type="EMBL" id="KAJ7694114.1"/>
    </source>
</evidence>
<feature type="compositionally biased region" description="Pro residues" evidence="1">
    <location>
        <begin position="73"/>
        <end position="82"/>
    </location>
</feature>
<evidence type="ECO:0000313" key="3">
    <source>
        <dbReference type="Proteomes" id="UP001221757"/>
    </source>
</evidence>
<name>A0AAD7GGQ7_MYCRO</name>
<dbReference type="EMBL" id="JARKIE010000043">
    <property type="protein sequence ID" value="KAJ7694114.1"/>
    <property type="molecule type" value="Genomic_DNA"/>
</dbReference>
<gene>
    <name evidence="2" type="ORF">B0H17DRAFT_470930</name>
</gene>